<keyword evidence="4" id="KW-1185">Reference proteome</keyword>
<evidence type="ECO:0000259" key="1">
    <source>
        <dbReference type="Pfam" id="PF13280"/>
    </source>
</evidence>
<accession>A0A6I4NTW9</accession>
<protein>
    <submittedName>
        <fullName evidence="3">WYL domain-containing protein</fullName>
    </submittedName>
</protein>
<reference evidence="3 4" key="1">
    <citation type="submission" date="2019-12" db="EMBL/GenBank/DDBJ databases">
        <authorList>
            <person name="Kim Y.S."/>
        </authorList>
    </citation>
    <scope>NUCLEOTIDE SEQUENCE [LARGE SCALE GENOMIC DNA]</scope>
    <source>
        <strain evidence="3 4">MMS17-SY077</strain>
    </source>
</reference>
<dbReference type="InterPro" id="IPR026881">
    <property type="entry name" value="WYL_dom"/>
</dbReference>
<name>A0A6I4NTW9_9MICO</name>
<feature type="domain" description="WCX" evidence="2">
    <location>
        <begin position="261"/>
        <end position="325"/>
    </location>
</feature>
<dbReference type="EMBL" id="WSTA01000013">
    <property type="protein sequence ID" value="MWB97828.1"/>
    <property type="molecule type" value="Genomic_DNA"/>
</dbReference>
<evidence type="ECO:0000259" key="2">
    <source>
        <dbReference type="Pfam" id="PF25583"/>
    </source>
</evidence>
<dbReference type="InterPro" id="IPR057727">
    <property type="entry name" value="WCX_dom"/>
</dbReference>
<evidence type="ECO:0000313" key="3">
    <source>
        <dbReference type="EMBL" id="MWB97828.1"/>
    </source>
</evidence>
<dbReference type="PANTHER" id="PTHR34580:SF3">
    <property type="entry name" value="PROTEIN PAFB"/>
    <property type="match status" value="1"/>
</dbReference>
<dbReference type="InterPro" id="IPR051534">
    <property type="entry name" value="CBASS_pafABC_assoc_protein"/>
</dbReference>
<comment type="caution">
    <text evidence="3">The sequence shown here is derived from an EMBL/GenBank/DDBJ whole genome shotgun (WGS) entry which is preliminary data.</text>
</comment>
<sequence>MPDERASQDRVPNEDRLFNLVLALVETRGGLLKSDLFARVRGYRGRAGAGVSTEALDKQFERDKALLRDLGIPLETADSPDHVGDGRYTRYRIPREAFELPASVRFTADELPLLLLAAQTWSGVGALSAPARRAVMKLRAFGVEGASPLVGYAPRIRVRDTAFDPLQQALDRGQAVSFLYFTPGTDGPRLRRVDPIALVEHEGRWHLHGRDRDRDAERTYLLSRISGEVKPIRGASSPPAPEGAGEAVKERLRALRAAQSATVEVAAGSEAALRLGRRAYARDGDLVRLHYTDLLVLADELAGYGPEVRVLEPAALVDRVVDRLRLVASAHGASAPDPEGAR</sequence>
<evidence type="ECO:0000313" key="4">
    <source>
        <dbReference type="Proteomes" id="UP000438182"/>
    </source>
</evidence>
<dbReference type="PANTHER" id="PTHR34580">
    <property type="match status" value="1"/>
</dbReference>
<dbReference type="Proteomes" id="UP000438182">
    <property type="component" value="Unassembled WGS sequence"/>
</dbReference>
<dbReference type="RefSeq" id="WP_160423171.1">
    <property type="nucleotide sequence ID" value="NZ_WSTA01000013.1"/>
</dbReference>
<gene>
    <name evidence="3" type="ORF">GB864_04580</name>
</gene>
<feature type="domain" description="WYL" evidence="1">
    <location>
        <begin position="162"/>
        <end position="226"/>
    </location>
</feature>
<dbReference type="PROSITE" id="PS52050">
    <property type="entry name" value="WYL"/>
    <property type="match status" value="1"/>
</dbReference>
<dbReference type="Pfam" id="PF25583">
    <property type="entry name" value="WCX"/>
    <property type="match status" value="1"/>
</dbReference>
<organism evidence="3 4">
    <name type="scientific">Agromyces seonyuensis</name>
    <dbReference type="NCBI Taxonomy" id="2662446"/>
    <lineage>
        <taxon>Bacteria</taxon>
        <taxon>Bacillati</taxon>
        <taxon>Actinomycetota</taxon>
        <taxon>Actinomycetes</taxon>
        <taxon>Micrococcales</taxon>
        <taxon>Microbacteriaceae</taxon>
        <taxon>Agromyces</taxon>
    </lineage>
</organism>
<proteinExistence type="predicted"/>
<dbReference type="Pfam" id="PF13280">
    <property type="entry name" value="WYL"/>
    <property type="match status" value="1"/>
</dbReference>
<dbReference type="AlphaFoldDB" id="A0A6I4NTW9"/>